<evidence type="ECO:0000313" key="2">
    <source>
        <dbReference type="Proteomes" id="UP000184036"/>
    </source>
</evidence>
<protein>
    <submittedName>
        <fullName evidence="1">Uncharacterized protein</fullName>
    </submittedName>
</protein>
<dbReference type="EMBL" id="FQWE01000001">
    <property type="protein sequence ID" value="SHF72702.1"/>
    <property type="molecule type" value="Genomic_DNA"/>
</dbReference>
<keyword evidence="2" id="KW-1185">Reference proteome</keyword>
<reference evidence="2" key="1">
    <citation type="submission" date="2016-11" db="EMBL/GenBank/DDBJ databases">
        <authorList>
            <person name="Varghese N."/>
            <person name="Submissions S."/>
        </authorList>
    </citation>
    <scope>NUCLEOTIDE SEQUENCE [LARGE SCALE GENOMIC DNA]</scope>
    <source>
        <strain evidence="2">DSM 19741</strain>
    </source>
</reference>
<dbReference type="Proteomes" id="UP000184036">
    <property type="component" value="Unassembled WGS sequence"/>
</dbReference>
<dbReference type="RefSeq" id="WP_072986759.1">
    <property type="nucleotide sequence ID" value="NZ_FQWE01000001.1"/>
</dbReference>
<dbReference type="STRING" id="271157.SAMN05444396_10187"/>
<dbReference type="AlphaFoldDB" id="A0A1M5E0V1"/>
<name>A0A1M5E0V1_9FLAO</name>
<organism evidence="1 2">
    <name type="scientific">Flavobacterium segetis</name>
    <dbReference type="NCBI Taxonomy" id="271157"/>
    <lineage>
        <taxon>Bacteria</taxon>
        <taxon>Pseudomonadati</taxon>
        <taxon>Bacteroidota</taxon>
        <taxon>Flavobacteriia</taxon>
        <taxon>Flavobacteriales</taxon>
        <taxon>Flavobacteriaceae</taxon>
        <taxon>Flavobacterium</taxon>
    </lineage>
</organism>
<sequence length="95" mass="11116">MENMELKKDYKLIDGIFSNEEAGNILTALFNYKIDYHNREDFSNHIRFNKDISTSKQRIQELIDAKNAIKVMLEESKMNPSNLVIKSTITISFEK</sequence>
<gene>
    <name evidence="1" type="ORF">SAMN05444396_10187</name>
</gene>
<accession>A0A1M5E0V1</accession>
<dbReference type="OrthoDB" id="680899at2"/>
<proteinExistence type="predicted"/>
<evidence type="ECO:0000313" key="1">
    <source>
        <dbReference type="EMBL" id="SHF72702.1"/>
    </source>
</evidence>